<gene>
    <name evidence="1" type="ORF">EV182_003823</name>
</gene>
<proteinExistence type="predicted"/>
<evidence type="ECO:0000313" key="1">
    <source>
        <dbReference type="EMBL" id="KAJ1674168.1"/>
    </source>
</evidence>
<dbReference type="Proteomes" id="UP001145114">
    <property type="component" value="Unassembled WGS sequence"/>
</dbReference>
<protein>
    <submittedName>
        <fullName evidence="1">Uncharacterized protein</fullName>
    </submittedName>
</protein>
<name>A0ACC1HGD9_9FUNG</name>
<organism evidence="1 2">
    <name type="scientific">Spiromyces aspiralis</name>
    <dbReference type="NCBI Taxonomy" id="68401"/>
    <lineage>
        <taxon>Eukaryota</taxon>
        <taxon>Fungi</taxon>
        <taxon>Fungi incertae sedis</taxon>
        <taxon>Zoopagomycota</taxon>
        <taxon>Kickxellomycotina</taxon>
        <taxon>Kickxellomycetes</taxon>
        <taxon>Kickxellales</taxon>
        <taxon>Kickxellaceae</taxon>
        <taxon>Spiromyces</taxon>
    </lineage>
</organism>
<comment type="caution">
    <text evidence="1">The sequence shown here is derived from an EMBL/GenBank/DDBJ whole genome shotgun (WGS) entry which is preliminary data.</text>
</comment>
<accession>A0ACC1HGD9</accession>
<dbReference type="EMBL" id="JAMZIH010006202">
    <property type="protein sequence ID" value="KAJ1674168.1"/>
    <property type="molecule type" value="Genomic_DNA"/>
</dbReference>
<keyword evidence="2" id="KW-1185">Reference proteome</keyword>
<evidence type="ECO:0000313" key="2">
    <source>
        <dbReference type="Proteomes" id="UP001145114"/>
    </source>
</evidence>
<sequence length="245" mass="26465">MKATLAIVALSTLAMVANADVGTYLCCRANALRASHNLPVLKWSNELHKIATAHSNEQSQYKQMTHNGFTSQTASLSDRLNNFCSWSFQYAEENIAAGFPTPNDVADAWEHSPEHFENIVNNRITVCGAGVSNDGQYFTQNFALPASNANEVFVELDCSNLNQVSKVPIPRADDITTTTTSSYQSVIASVPSSPAPTVTYQTGGSVNPSPSSTPITSSPGGKKCPKKRCSKCKRNASKRRRALAF</sequence>
<reference evidence="1" key="1">
    <citation type="submission" date="2022-06" db="EMBL/GenBank/DDBJ databases">
        <title>Phylogenomic reconstructions and comparative analyses of Kickxellomycotina fungi.</title>
        <authorList>
            <person name="Reynolds N.K."/>
            <person name="Stajich J.E."/>
            <person name="Barry K."/>
            <person name="Grigoriev I.V."/>
            <person name="Crous P."/>
            <person name="Smith M.E."/>
        </authorList>
    </citation>
    <scope>NUCLEOTIDE SEQUENCE</scope>
    <source>
        <strain evidence="1">RSA 2271</strain>
    </source>
</reference>